<dbReference type="SUPFAM" id="SSF55008">
    <property type="entry name" value="HMA, heavy metal-associated domain"/>
    <property type="match status" value="2"/>
</dbReference>
<dbReference type="AlphaFoldDB" id="A0A7T7HKU6"/>
<dbReference type="Gene3D" id="2.70.150.10">
    <property type="entry name" value="Calcium-transporting ATPase, cytoplasmic transduction domain A"/>
    <property type="match status" value="1"/>
</dbReference>
<organism evidence="19 20">
    <name type="scientific">Martelella lutilitoris</name>
    <dbReference type="NCBI Taxonomy" id="2583532"/>
    <lineage>
        <taxon>Bacteria</taxon>
        <taxon>Pseudomonadati</taxon>
        <taxon>Pseudomonadota</taxon>
        <taxon>Alphaproteobacteria</taxon>
        <taxon>Hyphomicrobiales</taxon>
        <taxon>Aurantimonadaceae</taxon>
        <taxon>Martelella</taxon>
    </lineage>
</organism>
<dbReference type="KEGG" id="mlut:JET14_02270"/>
<evidence type="ECO:0000256" key="16">
    <source>
        <dbReference type="ARBA" id="ARBA00023136"/>
    </source>
</evidence>
<evidence type="ECO:0000256" key="10">
    <source>
        <dbReference type="ARBA" id="ARBA00022840"/>
    </source>
</evidence>
<feature type="domain" description="HMA" evidence="18">
    <location>
        <begin position="79"/>
        <end position="144"/>
    </location>
</feature>
<keyword evidence="15" id="KW-0406">Ion transport</keyword>
<dbReference type="SUPFAM" id="SSF56784">
    <property type="entry name" value="HAD-like"/>
    <property type="match status" value="1"/>
</dbReference>
<keyword evidence="14" id="KW-0186">Copper</keyword>
<dbReference type="InterPro" id="IPR001757">
    <property type="entry name" value="P_typ_ATPase"/>
</dbReference>
<evidence type="ECO:0000256" key="7">
    <source>
        <dbReference type="ARBA" id="ARBA00022737"/>
    </source>
</evidence>
<feature type="transmembrane region" description="Helical" evidence="17">
    <location>
        <begin position="769"/>
        <end position="788"/>
    </location>
</feature>
<evidence type="ECO:0000313" key="19">
    <source>
        <dbReference type="EMBL" id="QQM31028.1"/>
    </source>
</evidence>
<dbReference type="GO" id="GO:0055070">
    <property type="term" value="P:copper ion homeostasis"/>
    <property type="evidence" value="ECO:0007669"/>
    <property type="project" value="TreeGrafter"/>
</dbReference>
<dbReference type="PROSITE" id="PS50846">
    <property type="entry name" value="HMA_2"/>
    <property type="match status" value="2"/>
</dbReference>
<dbReference type="InterPro" id="IPR018303">
    <property type="entry name" value="ATPase_P-typ_P_site"/>
</dbReference>
<dbReference type="SFLD" id="SFLDS00003">
    <property type="entry name" value="Haloacid_Dehalogenase"/>
    <property type="match status" value="1"/>
</dbReference>
<comment type="subcellular location">
    <subcellularLocation>
        <location evidence="1">Cell membrane</location>
        <topology evidence="1">Multi-pass membrane protein</topology>
    </subcellularLocation>
</comment>
<evidence type="ECO:0000259" key="18">
    <source>
        <dbReference type="PROSITE" id="PS50846"/>
    </source>
</evidence>
<dbReference type="GO" id="GO:0005886">
    <property type="term" value="C:plasma membrane"/>
    <property type="evidence" value="ECO:0007669"/>
    <property type="project" value="UniProtKB-SubCell"/>
</dbReference>
<keyword evidence="4 17" id="KW-1003">Cell membrane</keyword>
<feature type="transmembrane region" description="Helical" evidence="17">
    <location>
        <begin position="241"/>
        <end position="261"/>
    </location>
</feature>
<dbReference type="PANTHER" id="PTHR43520">
    <property type="entry name" value="ATP7, ISOFORM B"/>
    <property type="match status" value="1"/>
</dbReference>
<comment type="similarity">
    <text evidence="2 17">Belongs to the cation transport ATPase (P-type) (TC 3.A.3) family. Type IB subfamily.</text>
</comment>
<protein>
    <submittedName>
        <fullName evidence="19">Copper-translocating P-type ATPase</fullName>
    </submittedName>
</protein>
<dbReference type="Pfam" id="PF00702">
    <property type="entry name" value="Hydrolase"/>
    <property type="match status" value="1"/>
</dbReference>
<dbReference type="InterPro" id="IPR023214">
    <property type="entry name" value="HAD_sf"/>
</dbReference>
<feature type="transmembrane region" description="Helical" evidence="17">
    <location>
        <begin position="171"/>
        <end position="191"/>
    </location>
</feature>
<dbReference type="PROSITE" id="PS00154">
    <property type="entry name" value="ATPASE_E1_E2"/>
    <property type="match status" value="1"/>
</dbReference>
<dbReference type="CDD" id="cd02094">
    <property type="entry name" value="P-type_ATPase_Cu-like"/>
    <property type="match status" value="1"/>
</dbReference>
<keyword evidence="7" id="KW-0677">Repeat</keyword>
<proteinExistence type="inferred from homology"/>
<dbReference type="EMBL" id="CP066786">
    <property type="protein sequence ID" value="QQM31028.1"/>
    <property type="molecule type" value="Genomic_DNA"/>
</dbReference>
<dbReference type="SUPFAM" id="SSF81665">
    <property type="entry name" value="Calcium ATPase, transmembrane domain M"/>
    <property type="match status" value="1"/>
</dbReference>
<keyword evidence="5 17" id="KW-0812">Transmembrane</keyword>
<dbReference type="InterPro" id="IPR036163">
    <property type="entry name" value="HMA_dom_sf"/>
</dbReference>
<feature type="transmembrane region" description="Helical" evidence="17">
    <location>
        <begin position="453"/>
        <end position="476"/>
    </location>
</feature>
<dbReference type="InterPro" id="IPR036412">
    <property type="entry name" value="HAD-like_sf"/>
</dbReference>
<dbReference type="NCBIfam" id="TIGR00003">
    <property type="entry name" value="copper ion binding protein"/>
    <property type="match status" value="1"/>
</dbReference>
<dbReference type="InterPro" id="IPR027256">
    <property type="entry name" value="P-typ_ATPase_IB"/>
</dbReference>
<dbReference type="GO" id="GO:0060003">
    <property type="term" value="P:copper ion export"/>
    <property type="evidence" value="ECO:0007669"/>
    <property type="project" value="UniProtKB-ARBA"/>
</dbReference>
<dbReference type="PROSITE" id="PS01047">
    <property type="entry name" value="HMA_1"/>
    <property type="match status" value="2"/>
</dbReference>
<dbReference type="PRINTS" id="PR00119">
    <property type="entry name" value="CATATPASE"/>
</dbReference>
<dbReference type="InterPro" id="IPR023299">
    <property type="entry name" value="ATPase_P-typ_cyto_dom_N"/>
</dbReference>
<dbReference type="SFLD" id="SFLDF00027">
    <property type="entry name" value="p-type_atpase"/>
    <property type="match status" value="1"/>
</dbReference>
<dbReference type="Gene3D" id="3.40.1110.10">
    <property type="entry name" value="Calcium-transporting ATPase, cytoplasmic domain N"/>
    <property type="match status" value="1"/>
</dbReference>
<dbReference type="FunFam" id="2.70.150.10:FF:000020">
    <property type="entry name" value="Copper-exporting P-type ATPase A"/>
    <property type="match status" value="1"/>
</dbReference>
<evidence type="ECO:0000256" key="4">
    <source>
        <dbReference type="ARBA" id="ARBA00022475"/>
    </source>
</evidence>
<evidence type="ECO:0000256" key="5">
    <source>
        <dbReference type="ARBA" id="ARBA00022692"/>
    </source>
</evidence>
<dbReference type="Proteomes" id="UP000596083">
    <property type="component" value="Chromosome"/>
</dbReference>
<dbReference type="InterPro" id="IPR044492">
    <property type="entry name" value="P_typ_ATPase_HD_dom"/>
</dbReference>
<evidence type="ECO:0000256" key="12">
    <source>
        <dbReference type="ARBA" id="ARBA00022967"/>
    </source>
</evidence>
<dbReference type="Gene3D" id="3.40.50.1000">
    <property type="entry name" value="HAD superfamily/HAD-like"/>
    <property type="match status" value="1"/>
</dbReference>
<reference evidence="19 20" key="1">
    <citation type="submission" date="2020-12" db="EMBL/GenBank/DDBJ databases">
        <authorList>
            <person name="Zheng R.K."/>
            <person name="Sun C.M."/>
        </authorList>
    </citation>
    <scope>NUCLEOTIDE SEQUENCE [LARGE SCALE GENOMIC DNA]</scope>
    <source>
        <strain evidence="19 20">ZRK001</strain>
    </source>
</reference>
<keyword evidence="9" id="KW-0187">Copper transport</keyword>
<evidence type="ECO:0000313" key="20">
    <source>
        <dbReference type="Proteomes" id="UP000596083"/>
    </source>
</evidence>
<keyword evidence="6 17" id="KW-0479">Metal-binding</keyword>
<evidence type="ECO:0000256" key="17">
    <source>
        <dbReference type="RuleBase" id="RU362081"/>
    </source>
</evidence>
<dbReference type="PRINTS" id="PR00943">
    <property type="entry name" value="CUATPASE"/>
</dbReference>
<dbReference type="RefSeq" id="WP_200336619.1">
    <property type="nucleotide sequence ID" value="NZ_CP066786.1"/>
</dbReference>
<dbReference type="FunFam" id="3.30.70.100:FF:000001">
    <property type="entry name" value="ATPase copper transporting beta"/>
    <property type="match status" value="2"/>
</dbReference>
<dbReference type="InterPro" id="IPR006122">
    <property type="entry name" value="HMA_Cu_ion-bd"/>
</dbReference>
<evidence type="ECO:0000256" key="13">
    <source>
        <dbReference type="ARBA" id="ARBA00022989"/>
    </source>
</evidence>
<feature type="transmembrane region" description="Helical" evidence="17">
    <location>
        <begin position="273"/>
        <end position="291"/>
    </location>
</feature>
<dbReference type="CDD" id="cd00371">
    <property type="entry name" value="HMA"/>
    <property type="match status" value="2"/>
</dbReference>
<dbReference type="Pfam" id="PF00122">
    <property type="entry name" value="E1-E2_ATPase"/>
    <property type="match status" value="1"/>
</dbReference>
<dbReference type="Pfam" id="PF00403">
    <property type="entry name" value="HMA"/>
    <property type="match status" value="2"/>
</dbReference>
<evidence type="ECO:0000256" key="8">
    <source>
        <dbReference type="ARBA" id="ARBA00022741"/>
    </source>
</evidence>
<evidence type="ECO:0000256" key="14">
    <source>
        <dbReference type="ARBA" id="ARBA00023008"/>
    </source>
</evidence>
<dbReference type="InterPro" id="IPR059000">
    <property type="entry name" value="ATPase_P-type_domA"/>
</dbReference>
<dbReference type="SUPFAM" id="SSF81653">
    <property type="entry name" value="Calcium ATPase, transduction domain A"/>
    <property type="match status" value="1"/>
</dbReference>
<dbReference type="GO" id="GO:0005507">
    <property type="term" value="F:copper ion binding"/>
    <property type="evidence" value="ECO:0007669"/>
    <property type="project" value="InterPro"/>
</dbReference>
<feature type="transmembrane region" description="Helical" evidence="17">
    <location>
        <begin position="197"/>
        <end position="220"/>
    </location>
</feature>
<evidence type="ECO:0000256" key="11">
    <source>
        <dbReference type="ARBA" id="ARBA00022842"/>
    </source>
</evidence>
<keyword evidence="10 17" id="KW-0067">ATP-binding</keyword>
<dbReference type="NCBIfam" id="TIGR01511">
    <property type="entry name" value="ATPase-IB1_Cu"/>
    <property type="match status" value="1"/>
</dbReference>
<evidence type="ECO:0000256" key="3">
    <source>
        <dbReference type="ARBA" id="ARBA00022448"/>
    </source>
</evidence>
<evidence type="ECO:0000256" key="2">
    <source>
        <dbReference type="ARBA" id="ARBA00006024"/>
    </source>
</evidence>
<dbReference type="InterPro" id="IPR017969">
    <property type="entry name" value="Heavy-metal-associated_CS"/>
</dbReference>
<evidence type="ECO:0000256" key="1">
    <source>
        <dbReference type="ARBA" id="ARBA00004651"/>
    </source>
</evidence>
<dbReference type="InterPro" id="IPR008250">
    <property type="entry name" value="ATPase_P-typ_transduc_dom_A_sf"/>
</dbReference>
<dbReference type="SFLD" id="SFLDG00002">
    <property type="entry name" value="C1.7:_P-type_atpase_like"/>
    <property type="match status" value="1"/>
</dbReference>
<dbReference type="NCBIfam" id="TIGR01494">
    <property type="entry name" value="ATPase_P-type"/>
    <property type="match status" value="1"/>
</dbReference>
<evidence type="ECO:0000256" key="6">
    <source>
        <dbReference type="ARBA" id="ARBA00022723"/>
    </source>
</evidence>
<keyword evidence="8 17" id="KW-0547">Nucleotide-binding</keyword>
<dbReference type="GO" id="GO:0016887">
    <property type="term" value="F:ATP hydrolysis activity"/>
    <property type="evidence" value="ECO:0007669"/>
    <property type="project" value="InterPro"/>
</dbReference>
<evidence type="ECO:0000256" key="15">
    <source>
        <dbReference type="ARBA" id="ARBA00023065"/>
    </source>
</evidence>
<keyword evidence="16 17" id="KW-0472">Membrane</keyword>
<dbReference type="PANTHER" id="PTHR43520:SF8">
    <property type="entry name" value="P-TYPE CU(+) TRANSPORTER"/>
    <property type="match status" value="1"/>
</dbReference>
<dbReference type="Gene3D" id="3.30.70.100">
    <property type="match status" value="2"/>
</dbReference>
<feature type="domain" description="HMA" evidence="18">
    <location>
        <begin position="12"/>
        <end position="77"/>
    </location>
</feature>
<keyword evidence="3" id="KW-0813">Transport</keyword>
<keyword evidence="11" id="KW-0460">Magnesium</keyword>
<dbReference type="InterPro" id="IPR023298">
    <property type="entry name" value="ATPase_P-typ_TM_dom_sf"/>
</dbReference>
<name>A0A7T7HKU6_9HYPH</name>
<keyword evidence="12" id="KW-1278">Translocase</keyword>
<keyword evidence="13 17" id="KW-1133">Transmembrane helix</keyword>
<gene>
    <name evidence="19" type="ORF">JET14_02270</name>
</gene>
<feature type="transmembrane region" description="Helical" evidence="17">
    <location>
        <begin position="794"/>
        <end position="816"/>
    </location>
</feature>
<dbReference type="NCBIfam" id="TIGR01525">
    <property type="entry name" value="ATPase-IB_hvy"/>
    <property type="match status" value="1"/>
</dbReference>
<feature type="transmembrane region" description="Helical" evidence="17">
    <location>
        <begin position="425"/>
        <end position="447"/>
    </location>
</feature>
<accession>A0A7T7HKU6</accession>
<dbReference type="InterPro" id="IPR006121">
    <property type="entry name" value="HMA_dom"/>
</dbReference>
<dbReference type="GO" id="GO:0005524">
    <property type="term" value="F:ATP binding"/>
    <property type="evidence" value="ECO:0007669"/>
    <property type="project" value="UniProtKB-UniRule"/>
</dbReference>
<evidence type="ECO:0000256" key="9">
    <source>
        <dbReference type="ARBA" id="ARBA00022796"/>
    </source>
</evidence>
<dbReference type="GO" id="GO:0043682">
    <property type="term" value="F:P-type divalent copper transporter activity"/>
    <property type="evidence" value="ECO:0007669"/>
    <property type="project" value="TreeGrafter"/>
</dbReference>
<sequence length="825" mass="85602">MEQTISTSRRAQTLSVPVTGMTCASCVRSVERVVGKVEGVEAVAVNLATETAEVTLSDRKATGAVVAAIEKGGYGVPLSTVELGILGMHCASCVASVERSLSRVPGVVSAHVNLANERATLSVLPSLDLAVLEGAVEKAGFKARRIEDQRAESESHEDRRAKEQAALKRDLITAFAFTLPLFVLEMGSHVIPALGRQVMATVGMFPLHVFYFALATIVQFGPGRRFYSHGIASFRRLSPDMNALVMLGSSAAWAYSTVATFLPQVFPAGAAQVYFESSAVIITLILLGRYLEARAKGRTSAAITHLMGLQPKTARVERDGATVDIPIDEVKRGDLVIVRPGEKIAVDGTVVSGSSHVDEAMISGEPLPVKKGEGDDVTGGTINKTGSFTFRATAIGSDTVLVRIVKMVETAQGAKLPVQAMVDKVTAWFVPAVLAAAAITFLIWLFVGPAPAFSFALVNAVAVLIIACPCAMGLATPTSIMVGTGRAAETGVLFRNGEALQTLRDTTIIAFDKTGTLTEGRPQVTDIIAADGFDEERLIALAAAVEAGSEHPLAEAVAGYAAEKTITVSKADAFEAVPGFGVTANVDGKAVAVGARRFMESLGADVAMPDEAAEALSAKARSLLFVAVDGRLAGIIGVADPVKPSARAAIAALHAAGLKTAMISGDNRKTAEAIAADVGIDTVVADVLPDGKVEALEALRQQYGAIAFAGDGINDAPALAAADTGIAIGTGTDIAIETADVVLMSGALSGVVNAIALSRAVMRNIAQNLFWAFAYNAVLIPVAAGILYPVNGMLLSPMLAAAAMGLSSVFVLSNALRLKRFRAIG</sequence>